<comment type="caution">
    <text evidence="3">The sequence shown here is derived from an EMBL/GenBank/DDBJ whole genome shotgun (WGS) entry which is preliminary data.</text>
</comment>
<evidence type="ECO:0000313" key="3">
    <source>
        <dbReference type="EMBL" id="KIP62498.1"/>
    </source>
</evidence>
<dbReference type="AlphaFoldDB" id="A0A0D0IZR1"/>
<dbReference type="Pfam" id="PF01075">
    <property type="entry name" value="Glyco_transf_9"/>
    <property type="match status" value="1"/>
</dbReference>
<dbReference type="PANTHER" id="PTHR30160:SF22">
    <property type="entry name" value="LIPOPOLYSACCHARIDE CORE BIOSYNTHESIS PROTEIN"/>
    <property type="match status" value="1"/>
</dbReference>
<name>A0A0D0IZR1_9BACT</name>
<keyword evidence="2 3" id="KW-0808">Transferase</keyword>
<dbReference type="STRING" id="1602171.ST44_06725"/>
<dbReference type="InterPro" id="IPR002201">
    <property type="entry name" value="Glyco_trans_9"/>
</dbReference>
<dbReference type="Proteomes" id="UP000032046">
    <property type="component" value="Unassembled WGS sequence"/>
</dbReference>
<evidence type="ECO:0000256" key="1">
    <source>
        <dbReference type="ARBA" id="ARBA00022676"/>
    </source>
</evidence>
<protein>
    <submittedName>
        <fullName evidence="3">Glycosyl transferase family 1</fullName>
    </submittedName>
</protein>
<dbReference type="RefSeq" id="WP_042519119.1">
    <property type="nucleotide sequence ID" value="NZ_JXQK01000053.1"/>
</dbReference>
<evidence type="ECO:0000256" key="2">
    <source>
        <dbReference type="ARBA" id="ARBA00022679"/>
    </source>
</evidence>
<keyword evidence="1" id="KW-0328">Glycosyltransferase</keyword>
<accession>A0A0D0IZR1</accession>
<dbReference type="CDD" id="cd03789">
    <property type="entry name" value="GT9_LPS_heptosyltransferase"/>
    <property type="match status" value="1"/>
</dbReference>
<dbReference type="GO" id="GO:0009244">
    <property type="term" value="P:lipopolysaccharide core region biosynthetic process"/>
    <property type="evidence" value="ECO:0007669"/>
    <property type="project" value="TreeGrafter"/>
</dbReference>
<reference evidence="3 4" key="1">
    <citation type="submission" date="2015-01" db="EMBL/GenBank/DDBJ databases">
        <title>Comparative genomics of non-oral Prevotella species.</title>
        <authorList>
            <person name="Accetto T."/>
            <person name="Nograsek B."/>
            <person name="Avgustin G."/>
        </authorList>
    </citation>
    <scope>NUCLEOTIDE SEQUENCE [LARGE SCALE GENOMIC DNA]</scope>
    <source>
        <strain evidence="3 4">P5-119</strain>
    </source>
</reference>
<dbReference type="PANTHER" id="PTHR30160">
    <property type="entry name" value="TETRAACYLDISACCHARIDE 4'-KINASE-RELATED"/>
    <property type="match status" value="1"/>
</dbReference>
<keyword evidence="4" id="KW-1185">Reference proteome</keyword>
<evidence type="ECO:0000313" key="4">
    <source>
        <dbReference type="Proteomes" id="UP000032046"/>
    </source>
</evidence>
<dbReference type="GO" id="GO:0008713">
    <property type="term" value="F:ADP-heptose-lipopolysaccharide heptosyltransferase activity"/>
    <property type="evidence" value="ECO:0007669"/>
    <property type="project" value="TreeGrafter"/>
</dbReference>
<gene>
    <name evidence="3" type="ORF">ST44_06725</name>
</gene>
<dbReference type="GO" id="GO:0005829">
    <property type="term" value="C:cytosol"/>
    <property type="evidence" value="ECO:0007669"/>
    <property type="project" value="TreeGrafter"/>
</dbReference>
<dbReference type="EMBL" id="JXQK01000053">
    <property type="protein sequence ID" value="KIP62498.1"/>
    <property type="molecule type" value="Genomic_DNA"/>
</dbReference>
<dbReference type="SUPFAM" id="SSF53756">
    <property type="entry name" value="UDP-Glycosyltransferase/glycogen phosphorylase"/>
    <property type="match status" value="1"/>
</dbReference>
<proteinExistence type="predicted"/>
<sequence>MKTDHILVIRFSAMGDVAMTVPVVYSLAKQYPDVRITMLSQKFARPFFKHMPHNVGFMEADLKNEYHGVKGLNALYRRLMAKNFTAIADLHSVLRSKYLRMRFNIDRFKVAHINKHRAGRRAITAMENKQLVQQPTPFSNYADVFAQLGYPVKVEFESIFADGGNELSQLSEPFNVKPEEQQWIGVAPFAAHKGKIYPKEQMEKTLTIISDRHPDARILMFGGGKSEMDTMAAWRERNPRLEIASRVLGGIDKELILMSHLDVMLSMDSSNMHLASLVGTPVVSVWGATHPYAGFMGWGQSESNAVMIDMPCRPCSIYGNKICAKGDYPCLTGITPEQIAGRVDIVLLQEKRK</sequence>
<organism evidence="3 4">
    <name type="scientific">Prevotella pectinovora</name>
    <dbReference type="NCBI Taxonomy" id="1602169"/>
    <lineage>
        <taxon>Bacteria</taxon>
        <taxon>Pseudomonadati</taxon>
        <taxon>Bacteroidota</taxon>
        <taxon>Bacteroidia</taxon>
        <taxon>Bacteroidales</taxon>
        <taxon>Prevotellaceae</taxon>
        <taxon>Prevotella</taxon>
    </lineage>
</organism>
<dbReference type="Gene3D" id="3.40.50.2000">
    <property type="entry name" value="Glycogen Phosphorylase B"/>
    <property type="match status" value="2"/>
</dbReference>
<dbReference type="InterPro" id="IPR051199">
    <property type="entry name" value="LPS_LOS_Heptosyltrfase"/>
</dbReference>